<dbReference type="PROSITE" id="PS50987">
    <property type="entry name" value="HTH_ARSR_2"/>
    <property type="match status" value="1"/>
</dbReference>
<dbReference type="Proteomes" id="UP001164693">
    <property type="component" value="Chromosome"/>
</dbReference>
<name>A0ABY7K463_9ACTN</name>
<dbReference type="SMART" id="SM00226">
    <property type="entry name" value="LMWPc"/>
    <property type="match status" value="1"/>
</dbReference>
<keyword evidence="4" id="KW-1185">Reference proteome</keyword>
<sequence length="225" mass="24016">MNAEATVRVSERAAVHSALGDVARLRIVDILSVGDAAPSELAELLGMPSNLLAHHLRVLEGVGLIARSRSEGDRRRSYLRLVPGALDALNTGGVRVARRVVFVCTANSARSQLAAALWRRASAVPATSAGTHPARRIDAGAVAAARRHALPLRVLRPRALADLVADDDFVITVCDNAHEELDRLRGLHWSVPDPVRVGTDAAFDAAFDELARRVSDLAPRLSATS</sequence>
<dbReference type="CDD" id="cd00090">
    <property type="entry name" value="HTH_ARSR"/>
    <property type="match status" value="1"/>
</dbReference>
<dbReference type="Pfam" id="PF01022">
    <property type="entry name" value="HTH_5"/>
    <property type="match status" value="1"/>
</dbReference>
<feature type="domain" description="HTH arsR-type" evidence="2">
    <location>
        <begin position="4"/>
        <end position="101"/>
    </location>
</feature>
<organism evidence="3 4">
    <name type="scientific">Jatrophihabitans cynanchi</name>
    <dbReference type="NCBI Taxonomy" id="2944128"/>
    <lineage>
        <taxon>Bacteria</taxon>
        <taxon>Bacillati</taxon>
        <taxon>Actinomycetota</taxon>
        <taxon>Actinomycetes</taxon>
        <taxon>Jatrophihabitantales</taxon>
        <taxon>Jatrophihabitantaceae</taxon>
        <taxon>Jatrophihabitans</taxon>
    </lineage>
</organism>
<dbReference type="EMBL" id="CP097463">
    <property type="protein sequence ID" value="WAX58417.1"/>
    <property type="molecule type" value="Genomic_DNA"/>
</dbReference>
<dbReference type="Pfam" id="PF01451">
    <property type="entry name" value="LMWPc"/>
    <property type="match status" value="1"/>
</dbReference>
<dbReference type="RefSeq" id="WP_269444965.1">
    <property type="nucleotide sequence ID" value="NZ_CP097463.1"/>
</dbReference>
<dbReference type="InterPro" id="IPR023485">
    <property type="entry name" value="Ptyr_pPase"/>
</dbReference>
<evidence type="ECO:0000259" key="2">
    <source>
        <dbReference type="PROSITE" id="PS50987"/>
    </source>
</evidence>
<proteinExistence type="predicted"/>
<dbReference type="InterPro" id="IPR036388">
    <property type="entry name" value="WH-like_DNA-bd_sf"/>
</dbReference>
<evidence type="ECO:0000313" key="3">
    <source>
        <dbReference type="EMBL" id="WAX58417.1"/>
    </source>
</evidence>
<gene>
    <name evidence="3" type="ORF">M6B22_06535</name>
</gene>
<reference evidence="3" key="1">
    <citation type="submission" date="2022-05" db="EMBL/GenBank/DDBJ databases">
        <title>Jatrophihabitans sp. SB3-54 whole genome sequence.</title>
        <authorList>
            <person name="Suh M.K."/>
            <person name="Eom M.K."/>
            <person name="Kim J.S."/>
            <person name="Kim H.S."/>
            <person name="Do H.E."/>
            <person name="Shin Y.K."/>
            <person name="Lee J.-S."/>
        </authorList>
    </citation>
    <scope>NUCLEOTIDE SEQUENCE</scope>
    <source>
        <strain evidence="3">SB3-54</strain>
    </source>
</reference>
<dbReference type="InterPro" id="IPR011991">
    <property type="entry name" value="ArsR-like_HTH"/>
</dbReference>
<dbReference type="InterPro" id="IPR036390">
    <property type="entry name" value="WH_DNA-bd_sf"/>
</dbReference>
<dbReference type="SUPFAM" id="SSF46785">
    <property type="entry name" value="Winged helix' DNA-binding domain"/>
    <property type="match status" value="1"/>
</dbReference>
<dbReference type="Gene3D" id="1.10.10.10">
    <property type="entry name" value="Winged helix-like DNA-binding domain superfamily/Winged helix DNA-binding domain"/>
    <property type="match status" value="1"/>
</dbReference>
<dbReference type="SMART" id="SM00418">
    <property type="entry name" value="HTH_ARSR"/>
    <property type="match status" value="1"/>
</dbReference>
<dbReference type="Gene3D" id="3.40.50.2300">
    <property type="match status" value="1"/>
</dbReference>
<accession>A0ABY7K463</accession>
<dbReference type="PANTHER" id="PTHR43428">
    <property type="entry name" value="ARSENATE REDUCTASE"/>
    <property type="match status" value="1"/>
</dbReference>
<dbReference type="InterPro" id="IPR001845">
    <property type="entry name" value="HTH_ArsR_DNA-bd_dom"/>
</dbReference>
<dbReference type="InterPro" id="IPR036196">
    <property type="entry name" value="Ptyr_pPase_sf"/>
</dbReference>
<dbReference type="PANTHER" id="PTHR43428:SF1">
    <property type="entry name" value="ARSENATE REDUCTASE"/>
    <property type="match status" value="1"/>
</dbReference>
<protein>
    <submittedName>
        <fullName evidence="3">Helix-turn-helix domain-containing protein</fullName>
    </submittedName>
</protein>
<dbReference type="SUPFAM" id="SSF52788">
    <property type="entry name" value="Phosphotyrosine protein phosphatases I"/>
    <property type="match status" value="1"/>
</dbReference>
<evidence type="ECO:0000256" key="1">
    <source>
        <dbReference type="ARBA" id="ARBA00022849"/>
    </source>
</evidence>
<keyword evidence="1" id="KW-0059">Arsenical resistance</keyword>
<evidence type="ECO:0000313" key="4">
    <source>
        <dbReference type="Proteomes" id="UP001164693"/>
    </source>
</evidence>